<dbReference type="EMBL" id="CP025958">
    <property type="protein sequence ID" value="AWM40392.1"/>
    <property type="molecule type" value="Genomic_DNA"/>
</dbReference>
<dbReference type="RefSeq" id="WP_010036124.1">
    <property type="nucleotide sequence ID" value="NZ_CP025958.1"/>
</dbReference>
<organism evidence="1 2">
    <name type="scientific">Gemmata obscuriglobus</name>
    <dbReference type="NCBI Taxonomy" id="114"/>
    <lineage>
        <taxon>Bacteria</taxon>
        <taxon>Pseudomonadati</taxon>
        <taxon>Planctomycetota</taxon>
        <taxon>Planctomycetia</taxon>
        <taxon>Gemmatales</taxon>
        <taxon>Gemmataceae</taxon>
        <taxon>Gemmata</taxon>
    </lineage>
</organism>
<dbReference type="AlphaFoldDB" id="A0A2Z3H7M3"/>
<keyword evidence="2" id="KW-1185">Reference proteome</keyword>
<accession>A0A2Z3H7M3</accession>
<dbReference type="KEGG" id="gog:C1280_27670"/>
<sequence length="146" mass="16917">MADLWRDWPHRWFGFFCWESTQDDVFPSLGRLLDASWQVADRAELLEYLRQTPVCWSTQPSYCPCSLCGESLTDNATWRWDGEWLWPHTLAHYVERHGLRLPDALVARIRGRGHVPPQLRACDLDAAWRVNATIDEVAAGREPPAE</sequence>
<gene>
    <name evidence="1" type="ORF">C1280_27670</name>
</gene>
<dbReference type="OrthoDB" id="275232at2"/>
<dbReference type="Proteomes" id="UP000245802">
    <property type="component" value="Chromosome"/>
</dbReference>
<reference evidence="1 2" key="1">
    <citation type="submission" date="2018-01" db="EMBL/GenBank/DDBJ databases">
        <title>G. obscuriglobus.</title>
        <authorList>
            <person name="Franke J."/>
            <person name="Blomberg W."/>
            <person name="Selmecki A."/>
        </authorList>
    </citation>
    <scope>NUCLEOTIDE SEQUENCE [LARGE SCALE GENOMIC DNA]</scope>
    <source>
        <strain evidence="1 2">DSM 5831</strain>
    </source>
</reference>
<proteinExistence type="predicted"/>
<name>A0A2Z3H7M3_9BACT</name>
<evidence type="ECO:0000313" key="2">
    <source>
        <dbReference type="Proteomes" id="UP000245802"/>
    </source>
</evidence>
<protein>
    <submittedName>
        <fullName evidence="1">Uncharacterized protein</fullName>
    </submittedName>
</protein>
<evidence type="ECO:0000313" key="1">
    <source>
        <dbReference type="EMBL" id="AWM40392.1"/>
    </source>
</evidence>